<feature type="transmembrane region" description="Helical" evidence="1">
    <location>
        <begin position="84"/>
        <end position="102"/>
    </location>
</feature>
<dbReference type="EMBL" id="JAICCF010000001">
    <property type="protein sequence ID" value="MBW8683476.1"/>
    <property type="molecule type" value="Genomic_DNA"/>
</dbReference>
<sequence>MNFNYDYIESLIIADLLNRTTADEKDLLKQLMVEHPELEVVYRECKEALSTPDAQTARQNAAKFDAYTLVTPQIRPGRGSNFRMYLAAAVLIAVLCCVFTIFRERKQNVIVPSDRMVLVTNGTTIDLEGDTAIKLNNLSLHNHQKTLSYNPAGMKTGESGTLNVPAGKFQSIVLSDGTKVMLNSETRLDFPLIFDGPKREITIKGEAYLEIAKDATKPFVVHLPKSTVQVLGTEFNVNTYDDDEKISLISGSVQANTNGESVILKPGQQAMVSDSRKVKVAPFDVDKSVSWTKGIYAFENVTLPEVAKVISRWYGLQVEVSAKYKDVVFFGIVDRSQPVEEFLKRVQFIRKIEFIQKGNKIIIQ</sequence>
<keyword evidence="1" id="KW-1133">Transmembrane helix</keyword>
<keyword evidence="5" id="KW-1185">Reference proteome</keyword>
<keyword evidence="1" id="KW-0472">Membrane</keyword>
<dbReference type="Gene3D" id="2.60.120.1440">
    <property type="match status" value="1"/>
</dbReference>
<evidence type="ECO:0000259" key="2">
    <source>
        <dbReference type="Pfam" id="PF04773"/>
    </source>
</evidence>
<reference evidence="4 5" key="1">
    <citation type="submission" date="2021-08" db="EMBL/GenBank/DDBJ databases">
        <title>The genome sequence of Chitinophaga sp. B61.</title>
        <authorList>
            <person name="Zhang X."/>
        </authorList>
    </citation>
    <scope>NUCLEOTIDE SEQUENCE [LARGE SCALE GENOMIC DNA]</scope>
    <source>
        <strain evidence="4 5">B61</strain>
    </source>
</reference>
<feature type="domain" description="FecR protein" evidence="2">
    <location>
        <begin position="162"/>
        <end position="254"/>
    </location>
</feature>
<dbReference type="Gene3D" id="3.55.50.30">
    <property type="match status" value="1"/>
</dbReference>
<evidence type="ECO:0000313" key="5">
    <source>
        <dbReference type="Proteomes" id="UP000812961"/>
    </source>
</evidence>
<evidence type="ECO:0000256" key="1">
    <source>
        <dbReference type="SAM" id="Phobius"/>
    </source>
</evidence>
<dbReference type="InterPro" id="IPR006860">
    <property type="entry name" value="FecR"/>
</dbReference>
<evidence type="ECO:0000259" key="3">
    <source>
        <dbReference type="Pfam" id="PF16344"/>
    </source>
</evidence>
<evidence type="ECO:0000313" key="4">
    <source>
        <dbReference type="EMBL" id="MBW8683476.1"/>
    </source>
</evidence>
<dbReference type="InterPro" id="IPR032508">
    <property type="entry name" value="FecR_C"/>
</dbReference>
<dbReference type="PANTHER" id="PTHR30273">
    <property type="entry name" value="PERIPLASMIC SIGNAL SENSOR AND SIGMA FACTOR ACTIVATOR FECR-RELATED"/>
    <property type="match status" value="1"/>
</dbReference>
<organism evidence="4 5">
    <name type="scientific">Chitinophaga rhizophila</name>
    <dbReference type="NCBI Taxonomy" id="2866212"/>
    <lineage>
        <taxon>Bacteria</taxon>
        <taxon>Pseudomonadati</taxon>
        <taxon>Bacteroidota</taxon>
        <taxon>Chitinophagia</taxon>
        <taxon>Chitinophagales</taxon>
        <taxon>Chitinophagaceae</taxon>
        <taxon>Chitinophaga</taxon>
    </lineage>
</organism>
<protein>
    <submittedName>
        <fullName evidence="4">FecR domain-containing protein</fullName>
    </submittedName>
</protein>
<feature type="domain" description="Protein FecR C-terminal" evidence="3">
    <location>
        <begin position="296"/>
        <end position="363"/>
    </location>
</feature>
<comment type="caution">
    <text evidence="4">The sequence shown here is derived from an EMBL/GenBank/DDBJ whole genome shotgun (WGS) entry which is preliminary data.</text>
</comment>
<dbReference type="Pfam" id="PF04773">
    <property type="entry name" value="FecR"/>
    <property type="match status" value="1"/>
</dbReference>
<dbReference type="RefSeq" id="WP_220248696.1">
    <property type="nucleotide sequence ID" value="NZ_JAICCF010000001.1"/>
</dbReference>
<gene>
    <name evidence="4" type="ORF">K1Y79_03940</name>
</gene>
<dbReference type="PANTHER" id="PTHR30273:SF2">
    <property type="entry name" value="PROTEIN FECR"/>
    <property type="match status" value="1"/>
</dbReference>
<dbReference type="Proteomes" id="UP000812961">
    <property type="component" value="Unassembled WGS sequence"/>
</dbReference>
<keyword evidence="1" id="KW-0812">Transmembrane</keyword>
<accession>A0ABS7G7V8</accession>
<dbReference type="Pfam" id="PF16344">
    <property type="entry name" value="FecR_C"/>
    <property type="match status" value="1"/>
</dbReference>
<proteinExistence type="predicted"/>
<name>A0ABS7G7V8_9BACT</name>
<dbReference type="PIRSF" id="PIRSF018266">
    <property type="entry name" value="FecR"/>
    <property type="match status" value="1"/>
</dbReference>
<dbReference type="InterPro" id="IPR012373">
    <property type="entry name" value="Ferrdict_sens_TM"/>
</dbReference>